<evidence type="ECO:0000313" key="2">
    <source>
        <dbReference type="Proteomes" id="UP001652620"/>
    </source>
</evidence>
<protein>
    <submittedName>
        <fullName evidence="3">Uncharacterized protein LOC125776665</fullName>
    </submittedName>
</protein>
<evidence type="ECO:0000313" key="3">
    <source>
        <dbReference type="RefSeq" id="XP_049306117.1"/>
    </source>
</evidence>
<name>A0ABM3JA52_BACDO</name>
<dbReference type="GeneID" id="125776665"/>
<dbReference type="Proteomes" id="UP001652620">
    <property type="component" value="Chromosome 2"/>
</dbReference>
<gene>
    <name evidence="3" type="primary">LOC125776665</name>
</gene>
<proteinExistence type="predicted"/>
<accession>A0ABM3JA52</accession>
<evidence type="ECO:0000256" key="1">
    <source>
        <dbReference type="SAM" id="MobiDB-lite"/>
    </source>
</evidence>
<reference evidence="2" key="1">
    <citation type="submission" date="2025-05" db="UniProtKB">
        <authorList>
            <consortium name="RefSeq"/>
        </authorList>
    </citation>
    <scope>NUCLEOTIDE SEQUENCE [LARGE SCALE GENOMIC DNA]</scope>
</reference>
<feature type="region of interest" description="Disordered" evidence="1">
    <location>
        <begin position="178"/>
        <end position="203"/>
    </location>
</feature>
<feature type="compositionally biased region" description="Basic residues" evidence="1">
    <location>
        <begin position="187"/>
        <end position="198"/>
    </location>
</feature>
<organism evidence="2 3">
    <name type="scientific">Bactrocera dorsalis</name>
    <name type="common">Oriental fruit fly</name>
    <name type="synonym">Dacus dorsalis</name>
    <dbReference type="NCBI Taxonomy" id="27457"/>
    <lineage>
        <taxon>Eukaryota</taxon>
        <taxon>Metazoa</taxon>
        <taxon>Ecdysozoa</taxon>
        <taxon>Arthropoda</taxon>
        <taxon>Hexapoda</taxon>
        <taxon>Insecta</taxon>
        <taxon>Pterygota</taxon>
        <taxon>Neoptera</taxon>
        <taxon>Endopterygota</taxon>
        <taxon>Diptera</taxon>
        <taxon>Brachycera</taxon>
        <taxon>Muscomorpha</taxon>
        <taxon>Tephritoidea</taxon>
        <taxon>Tephritidae</taxon>
        <taxon>Bactrocera</taxon>
        <taxon>Bactrocera</taxon>
    </lineage>
</organism>
<keyword evidence="2" id="KW-1185">Reference proteome</keyword>
<feature type="region of interest" description="Disordered" evidence="1">
    <location>
        <begin position="105"/>
        <end position="146"/>
    </location>
</feature>
<feature type="compositionally biased region" description="Basic and acidic residues" evidence="1">
    <location>
        <begin position="127"/>
        <end position="146"/>
    </location>
</feature>
<dbReference type="PANTHER" id="PTHR47331:SF1">
    <property type="entry name" value="GAG-LIKE PROTEIN"/>
    <property type="match status" value="1"/>
</dbReference>
<dbReference type="PANTHER" id="PTHR47331">
    <property type="entry name" value="PHD-TYPE DOMAIN-CONTAINING PROTEIN"/>
    <property type="match status" value="1"/>
</dbReference>
<dbReference type="RefSeq" id="XP_049306117.1">
    <property type="nucleotide sequence ID" value="XM_049450160.1"/>
</dbReference>
<sequence>MTTINCPLCVESHLLRWCPRFRQMSPEARLRTTLINRYCSNCLASSHSKMECDSVIRCKRCGNPHHTMLHGISSDAEEEDDDIIELTWAQQVEAAEMEENSLAIGPTYSEPHQPHQPTSTVKQPQSSDRRCLSRIPHAQDRARLESSRRLRRAGNFLSDWRRGNDRLRLDSSQRHCRDRAELNSFRRPPHPKRRRGRDTRRQADARRIIKDRHATQPWQQRLALSPTALICVRTATRFVTVRAIISPVSPATVILASTVARLQLHTHARGDSRVCELMFRDNQGGETEISVSAQIQRRPLPPTPVRSLEDNLFQQFRNLRLADNEFHRAAPVEIILGADVYSRLILPGLQPASMGQLIAQNTTLGYIISGVV</sequence>
<reference evidence="3" key="2">
    <citation type="submission" date="2025-08" db="UniProtKB">
        <authorList>
            <consortium name="RefSeq"/>
        </authorList>
    </citation>
    <scope>IDENTIFICATION</scope>
    <source>
        <tissue evidence="3">Adult</tissue>
    </source>
</reference>
<feature type="compositionally biased region" description="Polar residues" evidence="1">
    <location>
        <begin position="115"/>
        <end position="126"/>
    </location>
</feature>